<reference evidence="5 6" key="1">
    <citation type="submission" date="2016-07" db="EMBL/GenBank/DDBJ databases">
        <title>Pervasive Adenine N6-methylation of Active Genes in Fungi.</title>
        <authorList>
            <consortium name="DOE Joint Genome Institute"/>
            <person name="Mondo S.J."/>
            <person name="Dannebaum R.O."/>
            <person name="Kuo R.C."/>
            <person name="Labutti K."/>
            <person name="Haridas S."/>
            <person name="Kuo A."/>
            <person name="Salamov A."/>
            <person name="Ahrendt S.R."/>
            <person name="Lipzen A."/>
            <person name="Sullivan W."/>
            <person name="Andreopoulos W.B."/>
            <person name="Clum A."/>
            <person name="Lindquist E."/>
            <person name="Daum C."/>
            <person name="Ramamoorthy G.K."/>
            <person name="Gryganskyi A."/>
            <person name="Culley D."/>
            <person name="Magnuson J.K."/>
            <person name="James T.Y."/>
            <person name="O'Malley M.A."/>
            <person name="Stajich J.E."/>
            <person name="Spatafora J.W."/>
            <person name="Visel A."/>
            <person name="Grigoriev I.V."/>
        </authorList>
    </citation>
    <scope>NUCLEOTIDE SEQUENCE [LARGE SCALE GENOMIC DNA]</scope>
    <source>
        <strain evidence="5 6">62-1032</strain>
    </source>
</reference>
<evidence type="ECO:0000256" key="3">
    <source>
        <dbReference type="ARBA" id="ARBA00023027"/>
    </source>
</evidence>
<keyword evidence="3" id="KW-0520">NAD</keyword>
<dbReference type="InterPro" id="IPR006140">
    <property type="entry name" value="D-isomer_DH_NAD-bd"/>
</dbReference>
<evidence type="ECO:0000256" key="1">
    <source>
        <dbReference type="ARBA" id="ARBA00005854"/>
    </source>
</evidence>
<dbReference type="GO" id="GO:0051287">
    <property type="term" value="F:NAD binding"/>
    <property type="evidence" value="ECO:0007669"/>
    <property type="project" value="InterPro"/>
</dbReference>
<dbReference type="Gene3D" id="3.40.50.720">
    <property type="entry name" value="NAD(P)-binding Rossmann-like Domain"/>
    <property type="match status" value="2"/>
</dbReference>
<organism evidence="5 6">
    <name type="scientific">Leucosporidium creatinivorum</name>
    <dbReference type="NCBI Taxonomy" id="106004"/>
    <lineage>
        <taxon>Eukaryota</taxon>
        <taxon>Fungi</taxon>
        <taxon>Dikarya</taxon>
        <taxon>Basidiomycota</taxon>
        <taxon>Pucciniomycotina</taxon>
        <taxon>Microbotryomycetes</taxon>
        <taxon>Leucosporidiales</taxon>
        <taxon>Leucosporidium</taxon>
    </lineage>
</organism>
<dbReference type="PROSITE" id="PS00671">
    <property type="entry name" value="D_2_HYDROXYACID_DH_3"/>
    <property type="match status" value="1"/>
</dbReference>
<evidence type="ECO:0000313" key="6">
    <source>
        <dbReference type="Proteomes" id="UP000193467"/>
    </source>
</evidence>
<dbReference type="OrthoDB" id="298012at2759"/>
<keyword evidence="2" id="KW-0560">Oxidoreductase</keyword>
<dbReference type="InterPro" id="IPR029753">
    <property type="entry name" value="D-isomer_DH_CS"/>
</dbReference>
<evidence type="ECO:0000313" key="5">
    <source>
        <dbReference type="EMBL" id="ORY85344.1"/>
    </source>
</evidence>
<dbReference type="STRING" id="106004.A0A1Y2FPT3"/>
<gene>
    <name evidence="5" type="ORF">BCR35DRAFT_302813</name>
</gene>
<sequence length="327" mass="35525">MSTALQHSIIILDDYQDASSTLADWSKLSHIPITVKREAIPAEQLVEVLQPYSIIHAMRERTNFTAALLEQLPNLRFITTTGMRNRGIDLVAARTLDITVSGTSANGNASTGTCEQTWALILALSRRLIPEYDALRSGGWQTGFATGLAGKQLGLIGVGRLGKQVAAVGRAFGMKVVAWSPNLTDERAEEAGVERAKTLEALMKGSDVVSVHIVHSERTTGLLGAKELGWLKPTAFLVNTSRGPIIDEKALLDISGRIGGVGLDVFDEEPLPKEHPLRSASNVVLSPHMGYVDDTSYVPWWQQTPENILAFLADKPVRVLDPDNPVF</sequence>
<evidence type="ECO:0000259" key="4">
    <source>
        <dbReference type="Pfam" id="PF02826"/>
    </source>
</evidence>
<dbReference type="Proteomes" id="UP000193467">
    <property type="component" value="Unassembled WGS sequence"/>
</dbReference>
<dbReference type="InterPro" id="IPR050857">
    <property type="entry name" value="D-2-hydroxyacid_DH"/>
</dbReference>
<dbReference type="SUPFAM" id="SSF51735">
    <property type="entry name" value="NAD(P)-binding Rossmann-fold domains"/>
    <property type="match status" value="1"/>
</dbReference>
<comment type="similarity">
    <text evidence="1">Belongs to the D-isomer specific 2-hydroxyacid dehydrogenase family.</text>
</comment>
<dbReference type="Pfam" id="PF02826">
    <property type="entry name" value="2-Hacid_dh_C"/>
    <property type="match status" value="1"/>
</dbReference>
<dbReference type="EMBL" id="MCGR01000016">
    <property type="protein sequence ID" value="ORY85344.1"/>
    <property type="molecule type" value="Genomic_DNA"/>
</dbReference>
<proteinExistence type="inferred from homology"/>
<accession>A0A1Y2FPT3</accession>
<dbReference type="PANTHER" id="PTHR42789">
    <property type="entry name" value="D-ISOMER SPECIFIC 2-HYDROXYACID DEHYDROGENASE FAMILY PROTEIN (AFU_ORTHOLOGUE AFUA_6G10090)"/>
    <property type="match status" value="1"/>
</dbReference>
<dbReference type="GO" id="GO:0016616">
    <property type="term" value="F:oxidoreductase activity, acting on the CH-OH group of donors, NAD or NADP as acceptor"/>
    <property type="evidence" value="ECO:0007669"/>
    <property type="project" value="InterPro"/>
</dbReference>
<dbReference type="AlphaFoldDB" id="A0A1Y2FPT3"/>
<dbReference type="InParanoid" id="A0A1Y2FPT3"/>
<dbReference type="InterPro" id="IPR036291">
    <property type="entry name" value="NAD(P)-bd_dom_sf"/>
</dbReference>
<dbReference type="SUPFAM" id="SSF52283">
    <property type="entry name" value="Formate/glycerate dehydrogenase catalytic domain-like"/>
    <property type="match status" value="1"/>
</dbReference>
<comment type="caution">
    <text evidence="5">The sequence shown here is derived from an EMBL/GenBank/DDBJ whole genome shotgun (WGS) entry which is preliminary data.</text>
</comment>
<feature type="domain" description="D-isomer specific 2-hydroxyacid dehydrogenase NAD-binding" evidence="4">
    <location>
        <begin position="119"/>
        <end position="290"/>
    </location>
</feature>
<dbReference type="PANTHER" id="PTHR42789:SF1">
    <property type="entry name" value="D-ISOMER SPECIFIC 2-HYDROXYACID DEHYDROGENASE FAMILY PROTEIN (AFU_ORTHOLOGUE AFUA_6G10090)"/>
    <property type="match status" value="1"/>
</dbReference>
<protein>
    <submittedName>
        <fullName evidence="5">D-isomer-specific 2-hydroxyacid dehydrogenase NAD-binding subunit</fullName>
    </submittedName>
</protein>
<evidence type="ECO:0000256" key="2">
    <source>
        <dbReference type="ARBA" id="ARBA00023002"/>
    </source>
</evidence>
<dbReference type="CDD" id="cd12169">
    <property type="entry name" value="PGDH_like_1"/>
    <property type="match status" value="1"/>
</dbReference>
<keyword evidence="6" id="KW-1185">Reference proteome</keyword>
<name>A0A1Y2FPT3_9BASI</name>